<name>A0A9X2DWY1_9MICO</name>
<gene>
    <name evidence="2" type="ORF">NB037_09720</name>
</gene>
<accession>A0A9X2DWY1</accession>
<keyword evidence="1" id="KW-0732">Signal</keyword>
<dbReference type="AlphaFoldDB" id="A0A9X2DWY1"/>
<keyword evidence="3" id="KW-1185">Reference proteome</keyword>
<dbReference type="EMBL" id="JAMRYM010000035">
    <property type="protein sequence ID" value="MCM6762692.1"/>
    <property type="molecule type" value="Genomic_DNA"/>
</dbReference>
<evidence type="ECO:0000313" key="2">
    <source>
        <dbReference type="EMBL" id="MCM6762692.1"/>
    </source>
</evidence>
<comment type="caution">
    <text evidence="2">The sequence shown here is derived from an EMBL/GenBank/DDBJ whole genome shotgun (WGS) entry which is preliminary data.</text>
</comment>
<sequence>MRTATRAGLALFGAVVLAGTTATAASAATDATTATVAVTAGALSISVPGSTTLSDAAPGGVATGTLADITVSDLTADELGWTADVTVTAFTSGDETLPASGFSYDTGSAVTTGTATVTPTDTGATGVVQQATAVRGNNTAEWDAALSLQVPSDALAASNYTATITHSVL</sequence>
<dbReference type="RefSeq" id="WP_251945456.1">
    <property type="nucleotide sequence ID" value="NZ_JAMRYM010000035.1"/>
</dbReference>
<dbReference type="Proteomes" id="UP001155240">
    <property type="component" value="Unassembled WGS sequence"/>
</dbReference>
<evidence type="ECO:0000256" key="1">
    <source>
        <dbReference type="SAM" id="SignalP"/>
    </source>
</evidence>
<evidence type="ECO:0008006" key="4">
    <source>
        <dbReference type="Google" id="ProtNLM"/>
    </source>
</evidence>
<reference evidence="2" key="1">
    <citation type="submission" date="2022-06" db="EMBL/GenBank/DDBJ databases">
        <title>Whole genome shotgun sequencing (WGS) of Rathayibacter sp. ZW T2_19, isolated from stored onions (Allium cepa).</title>
        <authorList>
            <person name="Stoll D.A."/>
            <person name="Huch M."/>
        </authorList>
    </citation>
    <scope>NUCLEOTIDE SEQUENCE</scope>
    <source>
        <strain evidence="2">ZW T2_19</strain>
    </source>
</reference>
<protein>
    <recommendedName>
        <fullName evidence="4">WxL domain-containing protein</fullName>
    </recommendedName>
</protein>
<feature type="signal peptide" evidence="1">
    <location>
        <begin position="1"/>
        <end position="24"/>
    </location>
</feature>
<feature type="chain" id="PRO_5040725793" description="WxL domain-containing protein" evidence="1">
    <location>
        <begin position="25"/>
        <end position="169"/>
    </location>
</feature>
<organism evidence="2 3">
    <name type="scientific">Rathayibacter rubneri</name>
    <dbReference type="NCBI Taxonomy" id="2950106"/>
    <lineage>
        <taxon>Bacteria</taxon>
        <taxon>Bacillati</taxon>
        <taxon>Actinomycetota</taxon>
        <taxon>Actinomycetes</taxon>
        <taxon>Micrococcales</taxon>
        <taxon>Microbacteriaceae</taxon>
        <taxon>Rathayibacter</taxon>
    </lineage>
</organism>
<proteinExistence type="predicted"/>
<evidence type="ECO:0000313" key="3">
    <source>
        <dbReference type="Proteomes" id="UP001155240"/>
    </source>
</evidence>